<name>A0ABT3WZC1_9BACL</name>
<comment type="caution">
    <text evidence="2">The sequence shown here is derived from an EMBL/GenBank/DDBJ whole genome shotgun (WGS) entry which is preliminary data.</text>
</comment>
<dbReference type="EMBL" id="JAPMLT010000001">
    <property type="protein sequence ID" value="MCX7568867.1"/>
    <property type="molecule type" value="Genomic_DNA"/>
</dbReference>
<accession>A0ABT3WZC1</accession>
<feature type="transmembrane region" description="Helical" evidence="1">
    <location>
        <begin position="44"/>
        <end position="69"/>
    </location>
</feature>
<keyword evidence="1" id="KW-0812">Transmembrane</keyword>
<proteinExistence type="predicted"/>
<evidence type="ECO:0000313" key="3">
    <source>
        <dbReference type="Proteomes" id="UP001208017"/>
    </source>
</evidence>
<reference evidence="2 3" key="1">
    <citation type="submission" date="2022-11" db="EMBL/GenBank/DDBJ databases">
        <title>Study of microbial diversity in lake waters.</title>
        <authorList>
            <person name="Zhang J."/>
        </authorList>
    </citation>
    <scope>NUCLEOTIDE SEQUENCE [LARGE SCALE GENOMIC DNA]</scope>
    <source>
        <strain evidence="2 3">DT12</strain>
    </source>
</reference>
<feature type="transmembrane region" description="Helical" evidence="1">
    <location>
        <begin position="81"/>
        <end position="98"/>
    </location>
</feature>
<keyword evidence="1" id="KW-1133">Transmembrane helix</keyword>
<feature type="transmembrane region" description="Helical" evidence="1">
    <location>
        <begin position="6"/>
        <end position="32"/>
    </location>
</feature>
<gene>
    <name evidence="2" type="ORF">OS242_02690</name>
</gene>
<sequence>MRSLKLFYHTITAQLVIVLCILIKVLLIPFLVWRLLGTSPVAMITLDVATIVFGTAVALTMGLVGYWQAAHFSRERRFRESVRYMLLIFAPLACFLLYKGVYGAAWDTELLLLFSGWASMFAHPLNLVGFYGQWVDSVALVAMGGCYLLGVFVYHDEHRSVPRQPQPPAVPLRQRLK</sequence>
<dbReference type="Proteomes" id="UP001208017">
    <property type="component" value="Unassembled WGS sequence"/>
</dbReference>
<dbReference type="RefSeq" id="WP_267150104.1">
    <property type="nucleotide sequence ID" value="NZ_JAPMLT010000001.1"/>
</dbReference>
<keyword evidence="1" id="KW-0472">Membrane</keyword>
<keyword evidence="3" id="KW-1185">Reference proteome</keyword>
<evidence type="ECO:0000313" key="2">
    <source>
        <dbReference type="EMBL" id="MCX7568867.1"/>
    </source>
</evidence>
<evidence type="ECO:0000256" key="1">
    <source>
        <dbReference type="SAM" id="Phobius"/>
    </source>
</evidence>
<organism evidence="2 3">
    <name type="scientific">Tumebacillus lacus</name>
    <dbReference type="NCBI Taxonomy" id="2995335"/>
    <lineage>
        <taxon>Bacteria</taxon>
        <taxon>Bacillati</taxon>
        <taxon>Bacillota</taxon>
        <taxon>Bacilli</taxon>
        <taxon>Bacillales</taxon>
        <taxon>Alicyclobacillaceae</taxon>
        <taxon>Tumebacillus</taxon>
    </lineage>
</organism>
<feature type="transmembrane region" description="Helical" evidence="1">
    <location>
        <begin position="137"/>
        <end position="154"/>
    </location>
</feature>
<protein>
    <submittedName>
        <fullName evidence="2">Uncharacterized protein</fullName>
    </submittedName>
</protein>